<name>A0ACB9R3M8_9MYRT</name>
<dbReference type="Proteomes" id="UP001057402">
    <property type="component" value="Chromosome 4"/>
</dbReference>
<gene>
    <name evidence="1" type="ORF">MLD38_010523</name>
</gene>
<protein>
    <submittedName>
        <fullName evidence="1">Uncharacterized protein</fullName>
    </submittedName>
</protein>
<keyword evidence="2" id="KW-1185">Reference proteome</keyword>
<organism evidence="1 2">
    <name type="scientific">Melastoma candidum</name>
    <dbReference type="NCBI Taxonomy" id="119954"/>
    <lineage>
        <taxon>Eukaryota</taxon>
        <taxon>Viridiplantae</taxon>
        <taxon>Streptophyta</taxon>
        <taxon>Embryophyta</taxon>
        <taxon>Tracheophyta</taxon>
        <taxon>Spermatophyta</taxon>
        <taxon>Magnoliopsida</taxon>
        <taxon>eudicotyledons</taxon>
        <taxon>Gunneridae</taxon>
        <taxon>Pentapetalae</taxon>
        <taxon>rosids</taxon>
        <taxon>malvids</taxon>
        <taxon>Myrtales</taxon>
        <taxon>Melastomataceae</taxon>
        <taxon>Melastomatoideae</taxon>
        <taxon>Melastomateae</taxon>
        <taxon>Melastoma</taxon>
    </lineage>
</organism>
<accession>A0ACB9R3M8</accession>
<proteinExistence type="predicted"/>
<evidence type="ECO:0000313" key="1">
    <source>
        <dbReference type="EMBL" id="KAI4372274.1"/>
    </source>
</evidence>
<sequence length="139" mass="15852">METRRTNHGGRGCKPLRTSRLPAEWADHQQAIRAKRGNYRAVRVAVQAFDRRGLYRTERHPRGDLRGRATGVILQKFTKRLKEIEGRIPRKNSDKRWKNRVRIAFPRQCSTEGMTGKGIRNSGGTKETPSISSDVSNAI</sequence>
<evidence type="ECO:0000313" key="2">
    <source>
        <dbReference type="Proteomes" id="UP001057402"/>
    </source>
</evidence>
<dbReference type="EMBL" id="CM042883">
    <property type="protein sequence ID" value="KAI4372274.1"/>
    <property type="molecule type" value="Genomic_DNA"/>
</dbReference>
<comment type="caution">
    <text evidence="1">The sequence shown here is derived from an EMBL/GenBank/DDBJ whole genome shotgun (WGS) entry which is preliminary data.</text>
</comment>
<reference evidence="2" key="1">
    <citation type="journal article" date="2023" name="Front. Plant Sci.">
        <title>Chromosomal-level genome assembly of Melastoma candidum provides insights into trichome evolution.</title>
        <authorList>
            <person name="Zhong Y."/>
            <person name="Wu W."/>
            <person name="Sun C."/>
            <person name="Zou P."/>
            <person name="Liu Y."/>
            <person name="Dai S."/>
            <person name="Zhou R."/>
        </authorList>
    </citation>
    <scope>NUCLEOTIDE SEQUENCE [LARGE SCALE GENOMIC DNA]</scope>
</reference>